<dbReference type="EMBL" id="CP007524">
    <property type="protein sequence ID" value="AHW74542.1"/>
    <property type="molecule type" value="Genomic_DNA"/>
</dbReference>
<name>X5F3P1_NEIME</name>
<accession>X5F3P1</accession>
<dbReference type="PATRIC" id="fig|487.517.peg.226"/>
<organism evidence="1 2">
    <name type="scientific">Neisseria meningitidis</name>
    <dbReference type="NCBI Taxonomy" id="487"/>
    <lineage>
        <taxon>Bacteria</taxon>
        <taxon>Pseudomonadati</taxon>
        <taxon>Pseudomonadota</taxon>
        <taxon>Betaproteobacteria</taxon>
        <taxon>Neisseriales</taxon>
        <taxon>Neisseriaceae</taxon>
        <taxon>Neisseria</taxon>
    </lineage>
</organism>
<dbReference type="AlphaFoldDB" id="X5F3P1"/>
<dbReference type="Proteomes" id="UP000023582">
    <property type="component" value="Chromosome"/>
</dbReference>
<proteinExistence type="predicted"/>
<gene>
    <name evidence="1" type="ORF">NMA510612_0220</name>
</gene>
<protein>
    <submittedName>
        <fullName evidence="1">Uncharacterized protein</fullName>
    </submittedName>
</protein>
<dbReference type="KEGG" id="nmx:NMA510612_0220"/>
<sequence>MILRFGNKQPYRGISLIRLFCLFKNSFYFQWGMGQGGITVFNCSF</sequence>
<evidence type="ECO:0000313" key="1">
    <source>
        <dbReference type="EMBL" id="AHW74542.1"/>
    </source>
</evidence>
<reference evidence="2" key="2">
    <citation type="submission" date="2014-02" db="EMBL/GenBank/DDBJ databases">
        <title>Complete Genome Sequence of Neisseria meningitides, serogroup A strain 510612.</title>
        <authorList>
            <person name="Zhang X."/>
            <person name="Zhang Y."/>
            <person name="Yang J."/>
            <person name="Zhu Y."/>
            <person name="Jin Q."/>
        </authorList>
    </citation>
    <scope>NUCLEOTIDE SEQUENCE</scope>
    <source>
        <strain evidence="2">NMA510612</strain>
    </source>
</reference>
<evidence type="ECO:0000313" key="2">
    <source>
        <dbReference type="Proteomes" id="UP000023582"/>
    </source>
</evidence>
<reference evidence="1 2" key="1">
    <citation type="journal article" date="2014" name="Genome Announc.">
        <title>Complete Genome Sequence of Neisseria meningitidis Serogroup A Strain NMA510612, Isolated from a Patient with Bacterial Meningitis in China.</title>
        <authorList>
            <person name="Zhang Y."/>
            <person name="Yang J."/>
            <person name="Xu L."/>
            <person name="Zhu Y."/>
            <person name="Liu B."/>
            <person name="Shao Z."/>
            <person name="Zhang X."/>
            <person name="Jin Q."/>
        </authorList>
    </citation>
    <scope>NUCLEOTIDE SEQUENCE [LARGE SCALE GENOMIC DNA]</scope>
    <source>
        <strain evidence="2">NMA510612</strain>
    </source>
</reference>